<feature type="domain" description="YvlB/LiaX N-terminal" evidence="2">
    <location>
        <begin position="3"/>
        <end position="33"/>
    </location>
</feature>
<dbReference type="AlphaFoldDB" id="A0A933I8H0"/>
<evidence type="ECO:0000259" key="2">
    <source>
        <dbReference type="Pfam" id="PF22746"/>
    </source>
</evidence>
<name>A0A933I8H0_UNCT6</name>
<evidence type="ECO:0000259" key="1">
    <source>
        <dbReference type="Pfam" id="PF13349"/>
    </source>
</evidence>
<reference evidence="3" key="1">
    <citation type="submission" date="2020-07" db="EMBL/GenBank/DDBJ databases">
        <title>Huge and variable diversity of episymbiotic CPR bacteria and DPANN archaea in groundwater ecosystems.</title>
        <authorList>
            <person name="He C.Y."/>
            <person name="Keren R."/>
            <person name="Whittaker M."/>
            <person name="Farag I.F."/>
            <person name="Doudna J."/>
            <person name="Cate J.H.D."/>
            <person name="Banfield J.F."/>
        </authorList>
    </citation>
    <scope>NUCLEOTIDE SEQUENCE</scope>
    <source>
        <strain evidence="3">NC_groundwater_1520_Pr4_B-0.1um_53_5</strain>
    </source>
</reference>
<evidence type="ECO:0000313" key="4">
    <source>
        <dbReference type="Proteomes" id="UP000736328"/>
    </source>
</evidence>
<comment type="caution">
    <text evidence="3">The sequence shown here is derived from an EMBL/GenBank/DDBJ whole genome shotgun (WGS) entry which is preliminary data.</text>
</comment>
<accession>A0A933I8H0</accession>
<feature type="domain" description="DUF4097" evidence="1">
    <location>
        <begin position="104"/>
        <end position="311"/>
    </location>
</feature>
<evidence type="ECO:0000313" key="3">
    <source>
        <dbReference type="EMBL" id="MBI4725609.1"/>
    </source>
</evidence>
<dbReference type="Pfam" id="PF22746">
    <property type="entry name" value="SHOCT-like_DUF2089-C"/>
    <property type="match status" value="1"/>
</dbReference>
<dbReference type="EMBL" id="JACQXR010000001">
    <property type="protein sequence ID" value="MBI4725609.1"/>
    <property type="molecule type" value="Genomic_DNA"/>
</dbReference>
<dbReference type="Pfam" id="PF13349">
    <property type="entry name" value="DUF4097"/>
    <property type="match status" value="1"/>
</dbReference>
<dbReference type="InterPro" id="IPR025164">
    <property type="entry name" value="Toastrack_DUF4097"/>
</dbReference>
<protein>
    <submittedName>
        <fullName evidence="3">DUF4097 family beta strand repeat protein</fullName>
    </submittedName>
</protein>
<dbReference type="Proteomes" id="UP000736328">
    <property type="component" value="Unassembled WGS sequence"/>
</dbReference>
<proteinExistence type="predicted"/>
<dbReference type="InterPro" id="IPR053959">
    <property type="entry name" value="YvlB/LiaX_N"/>
</dbReference>
<organism evidence="3 4">
    <name type="scientific">candidate division TA06 bacterium</name>
    <dbReference type="NCBI Taxonomy" id="2250710"/>
    <lineage>
        <taxon>Bacteria</taxon>
        <taxon>Bacteria division TA06</taxon>
    </lineage>
</organism>
<sequence>MSEETIKILKMLEGGRISSQEADSLLSALNKGKHCRDHHHLRDDMTDLHDTIGQINPGKIVAEAMAGVRESLKDLKGFHIDVDGIHGSEKAGEEKEIIVPAAGITAISISQLRSDFEIIGADTDRITVKADIQVWAEDQDEAKEKLKSLDISTENEGGVLRIKVDGPPWTKKRRAKVDFTIGMPKHLAAEISSASGEISVWNLTGGCRLNTASGEIEISGCQGENNLSSVSGDITASGCTEASLKINTAGGDIGINDCSGGLSFQTVSGDVSISLSGDLQGQTVSGDIDIRTEKIGQLKVSSTSGDIQFQGPLEEGSQAAINTVSGDVSLILDKGSSAVIEAGTVSGDIECEPDLSGLRQGNRSLSGKLGDGKGSLDIKTVSGDITIS</sequence>
<gene>
    <name evidence="3" type="ORF">HY768_00015</name>
</gene>